<gene>
    <name evidence="3" type="ORF">AQPE_3658</name>
</gene>
<dbReference type="Gene3D" id="2.40.320.10">
    <property type="entry name" value="Hypothetical Protein Pfu-838710-001"/>
    <property type="match status" value="1"/>
</dbReference>
<dbReference type="Proteomes" id="UP001193389">
    <property type="component" value="Chromosome"/>
</dbReference>
<organism evidence="3 4">
    <name type="scientific">Aquipluma nitroreducens</name>
    <dbReference type="NCBI Taxonomy" id="2010828"/>
    <lineage>
        <taxon>Bacteria</taxon>
        <taxon>Pseudomonadati</taxon>
        <taxon>Bacteroidota</taxon>
        <taxon>Bacteroidia</taxon>
        <taxon>Marinilabiliales</taxon>
        <taxon>Prolixibacteraceae</taxon>
        <taxon>Aquipluma</taxon>
    </lineage>
</organism>
<dbReference type="PROSITE" id="PS51707">
    <property type="entry name" value="CYTH"/>
    <property type="match status" value="1"/>
</dbReference>
<dbReference type="InterPro" id="IPR033469">
    <property type="entry name" value="CYTH-like_dom_sf"/>
</dbReference>
<dbReference type="InterPro" id="IPR012042">
    <property type="entry name" value="NeuTTM/CthTTM-like"/>
</dbReference>
<dbReference type="CDD" id="cd07891">
    <property type="entry name" value="CYTH-like_CthTTM-like_1"/>
    <property type="match status" value="1"/>
</dbReference>
<dbReference type="SMART" id="SM01118">
    <property type="entry name" value="CYTH"/>
    <property type="match status" value="1"/>
</dbReference>
<dbReference type="RefSeq" id="WP_318347714.1">
    <property type="nucleotide sequence ID" value="NZ_AP018694.1"/>
</dbReference>
<dbReference type="InterPro" id="IPR023577">
    <property type="entry name" value="CYTH_domain"/>
</dbReference>
<evidence type="ECO:0000313" key="4">
    <source>
        <dbReference type="Proteomes" id="UP001193389"/>
    </source>
</evidence>
<dbReference type="PIRSF" id="PIRSF016487">
    <property type="entry name" value="CYTH_UCP016487"/>
    <property type="match status" value="1"/>
</dbReference>
<reference evidence="3" key="1">
    <citation type="journal article" date="2020" name="Int. J. Syst. Evol. Microbiol.">
        <title>Aquipluma nitroreducens gen. nov. sp. nov., a novel facultatively anaerobic bacterium isolated from a freshwater lake.</title>
        <authorList>
            <person name="Watanabe M."/>
            <person name="Kojima H."/>
            <person name="Fukui M."/>
        </authorList>
    </citation>
    <scope>NUCLEOTIDE SEQUENCE</scope>
    <source>
        <strain evidence="3">MeG22</strain>
    </source>
</reference>
<dbReference type="SUPFAM" id="SSF55154">
    <property type="entry name" value="CYTH-like phosphatases"/>
    <property type="match status" value="1"/>
</dbReference>
<sequence>MPLEIERKFLVDTRKWNPTAEGTRLVQAYLSIDPNPTVRIRIAGEKAFVTIKGRSETISRPEYEYQIPVDEAQEMMLLAISNPVEKIRYEIMHENFLWEIDVFSGKNDGLVIAELELESENQTFPRPDWLLTEVSGDRRYYNSFLSEHPFQEWKD</sequence>
<keyword evidence="4" id="KW-1185">Reference proteome</keyword>
<protein>
    <recommendedName>
        <fullName evidence="2">CYTH domain-containing protein</fullName>
    </recommendedName>
</protein>
<dbReference type="Pfam" id="PF01928">
    <property type="entry name" value="CYTH"/>
    <property type="match status" value="1"/>
</dbReference>
<feature type="active site" description="Proton acceptor" evidence="1">
    <location>
        <position position="29"/>
    </location>
</feature>
<dbReference type="KEGG" id="anf:AQPE_3658"/>
<evidence type="ECO:0000313" key="3">
    <source>
        <dbReference type="EMBL" id="BBE19473.1"/>
    </source>
</evidence>
<feature type="domain" description="CYTH" evidence="2">
    <location>
        <begin position="2"/>
        <end position="147"/>
    </location>
</feature>
<dbReference type="PANTHER" id="PTHR40114">
    <property type="entry name" value="SLR0698 PROTEIN"/>
    <property type="match status" value="1"/>
</dbReference>
<dbReference type="EMBL" id="AP018694">
    <property type="protein sequence ID" value="BBE19473.1"/>
    <property type="molecule type" value="Genomic_DNA"/>
</dbReference>
<dbReference type="PANTHER" id="PTHR40114:SF1">
    <property type="entry name" value="SLR0698 PROTEIN"/>
    <property type="match status" value="1"/>
</dbReference>
<name>A0A5K7SD15_9BACT</name>
<evidence type="ECO:0000256" key="1">
    <source>
        <dbReference type="PIRSR" id="PIRSR016487-1"/>
    </source>
</evidence>
<accession>A0A5K7SD15</accession>
<dbReference type="AlphaFoldDB" id="A0A5K7SD15"/>
<proteinExistence type="predicted"/>
<evidence type="ECO:0000259" key="2">
    <source>
        <dbReference type="PROSITE" id="PS51707"/>
    </source>
</evidence>